<gene>
    <name evidence="1" type="ORF">D5R40_04830</name>
</gene>
<name>A0A3N6RPF0_9CYAN</name>
<organism evidence="1 2">
    <name type="scientific">Okeania hirsuta</name>
    <dbReference type="NCBI Taxonomy" id="1458930"/>
    <lineage>
        <taxon>Bacteria</taxon>
        <taxon>Bacillati</taxon>
        <taxon>Cyanobacteriota</taxon>
        <taxon>Cyanophyceae</taxon>
        <taxon>Oscillatoriophycideae</taxon>
        <taxon>Oscillatoriales</taxon>
        <taxon>Microcoleaceae</taxon>
        <taxon>Okeania</taxon>
    </lineage>
</organism>
<evidence type="ECO:0000313" key="2">
    <source>
        <dbReference type="Proteomes" id="UP000269154"/>
    </source>
</evidence>
<sequence length="74" mass="9081">MHRKYSIIFGNWYNTEERKGNMWGEIIQKIQHTNNNTEERKGNMWGEIIQKIQHTNRRFFLKIDAQKYLNTIII</sequence>
<dbReference type="AlphaFoldDB" id="A0A3N6RPF0"/>
<proteinExistence type="predicted"/>
<dbReference type="EMBL" id="RCBY01000015">
    <property type="protein sequence ID" value="RQH52801.1"/>
    <property type="molecule type" value="Genomic_DNA"/>
</dbReference>
<comment type="caution">
    <text evidence="1">The sequence shown here is derived from an EMBL/GenBank/DDBJ whole genome shotgun (WGS) entry which is preliminary data.</text>
</comment>
<accession>A0A3N6RPF0</accession>
<reference evidence="1 2" key="1">
    <citation type="journal article" date="2018" name="ACS Chem. Biol.">
        <title>Ketoreductase domain dysfunction expands chemodiversity: malyngamide biosynthesis in the cyanobacterium Okeania hirsuta.</title>
        <authorList>
            <person name="Moss N.A."/>
            <person name="Leao T."/>
            <person name="Rankin M."/>
            <person name="McCullough T.M."/>
            <person name="Qu P."/>
            <person name="Korobeynikov A."/>
            <person name="Smith J.L."/>
            <person name="Gerwick L."/>
            <person name="Gerwick W.H."/>
        </authorList>
    </citation>
    <scope>NUCLEOTIDE SEQUENCE [LARGE SCALE GENOMIC DNA]</scope>
    <source>
        <strain evidence="1 2">PAB10Feb10-1</strain>
    </source>
</reference>
<evidence type="ECO:0000313" key="1">
    <source>
        <dbReference type="EMBL" id="RQH52801.1"/>
    </source>
</evidence>
<protein>
    <submittedName>
        <fullName evidence="1">Uncharacterized protein</fullName>
    </submittedName>
</protein>
<keyword evidence="2" id="KW-1185">Reference proteome</keyword>
<dbReference type="Proteomes" id="UP000269154">
    <property type="component" value="Unassembled WGS sequence"/>
</dbReference>